<keyword evidence="5" id="KW-0424">Laminin EGF-like domain</keyword>
<dbReference type="InterPro" id="IPR002049">
    <property type="entry name" value="LE_dom"/>
</dbReference>
<evidence type="ECO:0000256" key="3">
    <source>
        <dbReference type="ARBA" id="ARBA00023157"/>
    </source>
</evidence>
<keyword evidence="1" id="KW-0732">Signal</keyword>
<evidence type="ECO:0000256" key="4">
    <source>
        <dbReference type="ARBA" id="ARBA00023180"/>
    </source>
</evidence>
<dbReference type="SUPFAM" id="SSF57196">
    <property type="entry name" value="EGF/Laminin"/>
    <property type="match status" value="2"/>
</dbReference>
<dbReference type="Gene3D" id="2.10.25.10">
    <property type="entry name" value="Laminin"/>
    <property type="match status" value="3"/>
</dbReference>
<keyword evidence="4" id="KW-0325">Glycoprotein</keyword>
<dbReference type="PANTHER" id="PTHR10574">
    <property type="entry name" value="NETRIN/LAMININ-RELATED"/>
    <property type="match status" value="1"/>
</dbReference>
<dbReference type="SMART" id="SM00180">
    <property type="entry name" value="EGF_Lam"/>
    <property type="match status" value="3"/>
</dbReference>
<dbReference type="InterPro" id="IPR050440">
    <property type="entry name" value="Laminin/Netrin_ECM"/>
</dbReference>
<evidence type="ECO:0000259" key="6">
    <source>
        <dbReference type="PROSITE" id="PS01248"/>
    </source>
</evidence>
<dbReference type="FunFam" id="2.10.25.10:FF:000188">
    <property type="entry name" value="Laminin subunit gamma 2"/>
    <property type="match status" value="1"/>
</dbReference>
<dbReference type="GO" id="GO:0009888">
    <property type="term" value="P:tissue development"/>
    <property type="evidence" value="ECO:0007669"/>
    <property type="project" value="TreeGrafter"/>
</dbReference>
<dbReference type="STRING" id="400682.A0A1X7SI38"/>
<name>A0A1X7SI38_AMPQE</name>
<evidence type="ECO:0000313" key="7">
    <source>
        <dbReference type="EnsemblMetazoa" id="Aqu2.1.01726_001"/>
    </source>
</evidence>
<evidence type="ECO:0000256" key="1">
    <source>
        <dbReference type="ARBA" id="ARBA00022729"/>
    </source>
</evidence>
<organism evidence="7">
    <name type="scientific">Amphimedon queenslandica</name>
    <name type="common">Sponge</name>
    <dbReference type="NCBI Taxonomy" id="400682"/>
    <lineage>
        <taxon>Eukaryota</taxon>
        <taxon>Metazoa</taxon>
        <taxon>Porifera</taxon>
        <taxon>Demospongiae</taxon>
        <taxon>Heteroscleromorpha</taxon>
        <taxon>Haplosclerida</taxon>
        <taxon>Niphatidae</taxon>
        <taxon>Amphimedon</taxon>
    </lineage>
</organism>
<sequence length="153" mass="15596">MVGLLLNAKVTCNCNNHTSSCVFDASLYDSTGSGGRCINCTHNTAGPHCSECAPGYYPQANVSVSSVNYCKSCDCNTAGTANASINCTAAVGQCSCKSNVQGPDCNCGCHSSLSLSPLCTNDGQCSCVPNAVGDKCSSCGYGYYQSSPNTCTS</sequence>
<evidence type="ECO:0000256" key="5">
    <source>
        <dbReference type="ARBA" id="ARBA00023292"/>
    </source>
</evidence>
<dbReference type="PANTHER" id="PTHR10574:SF406">
    <property type="entry name" value="LAMININ SUBUNIT ALPHA 5"/>
    <property type="match status" value="1"/>
</dbReference>
<evidence type="ECO:0000256" key="2">
    <source>
        <dbReference type="ARBA" id="ARBA00022737"/>
    </source>
</evidence>
<protein>
    <recommendedName>
        <fullName evidence="6">Laminin EGF-like domain-containing protein</fullName>
    </recommendedName>
</protein>
<proteinExistence type="predicted"/>
<dbReference type="OrthoDB" id="430826at2759"/>
<accession>A0A1X7SI38</accession>
<keyword evidence="2" id="KW-0677">Repeat</keyword>
<reference evidence="7" key="1">
    <citation type="submission" date="2017-05" db="UniProtKB">
        <authorList>
            <consortium name="EnsemblMetazoa"/>
        </authorList>
    </citation>
    <scope>IDENTIFICATION</scope>
</reference>
<dbReference type="GO" id="GO:0005604">
    <property type="term" value="C:basement membrane"/>
    <property type="evidence" value="ECO:0007669"/>
    <property type="project" value="UniProtKB-ARBA"/>
</dbReference>
<feature type="domain" description="Laminin EGF-like" evidence="6">
    <location>
        <begin position="37"/>
        <end position="73"/>
    </location>
</feature>
<keyword evidence="3" id="KW-1015">Disulfide bond</keyword>
<dbReference type="Pfam" id="PF24973">
    <property type="entry name" value="EGF_LMN_ATRN"/>
    <property type="match status" value="1"/>
</dbReference>
<dbReference type="EnsemblMetazoa" id="Aqu2.1.01726_001">
    <property type="protein sequence ID" value="Aqu2.1.01726_001"/>
    <property type="gene ID" value="Aqu2.1.01726"/>
</dbReference>
<dbReference type="InParanoid" id="A0A1X7SI38"/>
<dbReference type="AlphaFoldDB" id="A0A1X7SI38"/>
<dbReference type="Pfam" id="PF00053">
    <property type="entry name" value="EGF_laminin"/>
    <property type="match status" value="2"/>
</dbReference>
<feature type="domain" description="Laminin EGF-like" evidence="6">
    <location>
        <begin position="125"/>
        <end position="151"/>
    </location>
</feature>
<dbReference type="InterPro" id="IPR056863">
    <property type="entry name" value="LMN_ATRN_NET-like_EGF"/>
</dbReference>
<dbReference type="PROSITE" id="PS01248">
    <property type="entry name" value="EGF_LAM_1"/>
    <property type="match status" value="2"/>
</dbReference>